<name>A0ABX7NCL8_9BACT</name>
<protein>
    <submittedName>
        <fullName evidence="2">Uncharacterized protein</fullName>
    </submittedName>
</protein>
<evidence type="ECO:0000313" key="2">
    <source>
        <dbReference type="EMBL" id="QSQ16541.1"/>
    </source>
</evidence>
<feature type="chain" id="PRO_5046680364" evidence="1">
    <location>
        <begin position="33"/>
        <end position="135"/>
    </location>
</feature>
<evidence type="ECO:0000256" key="1">
    <source>
        <dbReference type="SAM" id="SignalP"/>
    </source>
</evidence>
<organism evidence="2 3">
    <name type="scientific">Myxococcus landrumensis</name>
    <dbReference type="NCBI Taxonomy" id="2813577"/>
    <lineage>
        <taxon>Bacteria</taxon>
        <taxon>Pseudomonadati</taxon>
        <taxon>Myxococcota</taxon>
        <taxon>Myxococcia</taxon>
        <taxon>Myxococcales</taxon>
        <taxon>Cystobacterineae</taxon>
        <taxon>Myxococcaceae</taxon>
        <taxon>Myxococcus</taxon>
    </lineage>
</organism>
<reference evidence="2 3" key="1">
    <citation type="submission" date="2021-02" db="EMBL/GenBank/DDBJ databases">
        <title>De Novo genome assembly of isolated myxobacteria.</title>
        <authorList>
            <person name="Stevens D.C."/>
        </authorList>
    </citation>
    <scope>NUCLEOTIDE SEQUENCE [LARGE SCALE GENOMIC DNA]</scope>
    <source>
        <strain evidence="2 3">SCHIC003</strain>
    </source>
</reference>
<sequence>MTRALDTMRQHFYKARPLGAVMCALWVATAGAEVVSGAQLPDGSQKVGENRYRAPRDFEATLDYYRSVYSTSSYPRRQIVNQPGVKAVHISNPSGKNFAGLNIYEANEEVRIYIVPTQQAVKPMKKPEAKPAKKK</sequence>
<proteinExistence type="predicted"/>
<dbReference type="Proteomes" id="UP000663090">
    <property type="component" value="Chromosome"/>
</dbReference>
<feature type="signal peptide" evidence="1">
    <location>
        <begin position="1"/>
        <end position="32"/>
    </location>
</feature>
<accession>A0ABX7NCL8</accession>
<dbReference type="EMBL" id="CP071091">
    <property type="protein sequence ID" value="QSQ16541.1"/>
    <property type="molecule type" value="Genomic_DNA"/>
</dbReference>
<keyword evidence="3" id="KW-1185">Reference proteome</keyword>
<keyword evidence="1" id="KW-0732">Signal</keyword>
<gene>
    <name evidence="2" type="ORF">JY572_11050</name>
</gene>
<evidence type="ECO:0000313" key="3">
    <source>
        <dbReference type="Proteomes" id="UP000663090"/>
    </source>
</evidence>